<organism evidence="1 2">
    <name type="scientific">Caenorhabditis angaria</name>
    <dbReference type="NCBI Taxonomy" id="860376"/>
    <lineage>
        <taxon>Eukaryota</taxon>
        <taxon>Metazoa</taxon>
        <taxon>Ecdysozoa</taxon>
        <taxon>Nematoda</taxon>
        <taxon>Chromadorea</taxon>
        <taxon>Rhabditida</taxon>
        <taxon>Rhabditina</taxon>
        <taxon>Rhabditomorpha</taxon>
        <taxon>Rhabditoidea</taxon>
        <taxon>Rhabditidae</taxon>
        <taxon>Peloderinae</taxon>
        <taxon>Caenorhabditis</taxon>
    </lineage>
</organism>
<proteinExistence type="predicted"/>
<dbReference type="AlphaFoldDB" id="A0A9P1IK76"/>
<accession>A0A9P1IK76</accession>
<evidence type="ECO:0000313" key="1">
    <source>
        <dbReference type="EMBL" id="CAI5446130.1"/>
    </source>
</evidence>
<dbReference type="Proteomes" id="UP001152747">
    <property type="component" value="Unassembled WGS sequence"/>
</dbReference>
<comment type="caution">
    <text evidence="1">The sequence shown here is derived from an EMBL/GenBank/DDBJ whole genome shotgun (WGS) entry which is preliminary data.</text>
</comment>
<dbReference type="EMBL" id="CANHGI010000003">
    <property type="protein sequence ID" value="CAI5446130.1"/>
    <property type="molecule type" value="Genomic_DNA"/>
</dbReference>
<dbReference type="OrthoDB" id="5781186at2759"/>
<keyword evidence="2" id="KW-1185">Reference proteome</keyword>
<sequence>MRKLRELREVVEKLAEMHENLEKCEEWTSVAQEVLQKLSTIRKECERIQFSSLITPPQSTSSGSLSSDTISITMDTVYTEAVEAYEQQIYSRCVRLVENANRESPVDMYLISLAHNSYSEMVDAAGTSNEAMRFAKWWAEFLDSVEAGRAHNEKIELLDYETIALERIVKLGGGPEEFEKLVEVAVRNFEMVTLLNRPYHIISVERLVRLGNVLETENNNNAQKFTSEAREVFHNGIQNTLKDRKKYLQTGKIEEKNVLEIDKILKKLTGDDNLIDDDIVLRL</sequence>
<reference evidence="1" key="1">
    <citation type="submission" date="2022-11" db="EMBL/GenBank/DDBJ databases">
        <authorList>
            <person name="Kikuchi T."/>
        </authorList>
    </citation>
    <scope>NUCLEOTIDE SEQUENCE</scope>
    <source>
        <strain evidence="1">PS1010</strain>
    </source>
</reference>
<gene>
    <name evidence="1" type="ORF">CAMP_LOCUS8767</name>
</gene>
<protein>
    <submittedName>
        <fullName evidence="1">Uncharacterized protein</fullName>
    </submittedName>
</protein>
<name>A0A9P1IK76_9PELO</name>
<evidence type="ECO:0000313" key="2">
    <source>
        <dbReference type="Proteomes" id="UP001152747"/>
    </source>
</evidence>